<keyword evidence="1" id="KW-0732">Signal</keyword>
<evidence type="ECO:0000313" key="4">
    <source>
        <dbReference type="Proteomes" id="UP000094329"/>
    </source>
</evidence>
<reference evidence="3 4" key="1">
    <citation type="submission" date="2016-08" db="EMBL/GenBank/DDBJ databases">
        <title>Draft genome sequence of Candidatus Piscirickettsia litoralis, from seawater.</title>
        <authorList>
            <person name="Wan X."/>
            <person name="Lee A.J."/>
            <person name="Hou S."/>
            <person name="Donachie S.P."/>
        </authorList>
    </citation>
    <scope>NUCLEOTIDE SEQUENCE [LARGE SCALE GENOMIC DNA]</scope>
    <source>
        <strain evidence="3 4">Y2</strain>
    </source>
</reference>
<dbReference type="PANTHER" id="PTHR31528">
    <property type="entry name" value="4-AMINO-5-HYDROXYMETHYL-2-METHYLPYRIMIDINE PHOSPHATE SYNTHASE THI11-RELATED"/>
    <property type="match status" value="1"/>
</dbReference>
<evidence type="ECO:0000256" key="1">
    <source>
        <dbReference type="SAM" id="SignalP"/>
    </source>
</evidence>
<proteinExistence type="predicted"/>
<dbReference type="RefSeq" id="WP_069311679.1">
    <property type="nucleotide sequence ID" value="NZ_MDTU01000001.1"/>
</dbReference>
<dbReference type="EMBL" id="MDTU01000001">
    <property type="protein sequence ID" value="ODN41877.1"/>
    <property type="molecule type" value="Genomic_DNA"/>
</dbReference>
<protein>
    <recommendedName>
        <fullName evidence="2">SsuA/THI5-like domain-containing protein</fullName>
    </recommendedName>
</protein>
<evidence type="ECO:0000259" key="2">
    <source>
        <dbReference type="Pfam" id="PF09084"/>
    </source>
</evidence>
<name>A0ABX2ZZ35_9GAMM</name>
<dbReference type="Pfam" id="PF09084">
    <property type="entry name" value="NMT1"/>
    <property type="match status" value="1"/>
</dbReference>
<organism evidence="3 4">
    <name type="scientific">Piscirickettsia litoralis</name>
    <dbReference type="NCBI Taxonomy" id="1891921"/>
    <lineage>
        <taxon>Bacteria</taxon>
        <taxon>Pseudomonadati</taxon>
        <taxon>Pseudomonadota</taxon>
        <taxon>Gammaproteobacteria</taxon>
        <taxon>Thiotrichales</taxon>
        <taxon>Piscirickettsiaceae</taxon>
        <taxon>Piscirickettsia</taxon>
    </lineage>
</organism>
<dbReference type="Gene3D" id="3.40.190.10">
    <property type="entry name" value="Periplasmic binding protein-like II"/>
    <property type="match status" value="2"/>
</dbReference>
<keyword evidence="4" id="KW-1185">Reference proteome</keyword>
<dbReference type="Proteomes" id="UP000094329">
    <property type="component" value="Unassembled WGS sequence"/>
</dbReference>
<gene>
    <name evidence="3" type="ORF">BGC07_01475</name>
</gene>
<dbReference type="InterPro" id="IPR027939">
    <property type="entry name" value="NMT1/THI5"/>
</dbReference>
<sequence length="311" mass="35327">MAKAYLRPFVLAFCLLSFFGLVQAATNTNKPLTIVLDWFVNPDHAPLFVAKQQGFFKKHGIRVKIIPPADASDGPKLVAAGKADLALNYQNQSIMQINNGLPLIRVATLINQPLDTIAVLKSSNIHSIDDLKGKTIGYSTTGFEAVTIKTMLAKHHLTTKDVKLVNVNYNLIQSLITHRVDATIGMMRTIEPIQMALQGYPARLFYPEDNGVPHYAELIFEANKKNINDPRLPAFIKALQEGVAYLKEHPKKTWHVFAKNHPELNNELNYKSWLATYPYFDDHPNHYSLHQYQVLLNYMKKHKLMKKNITR</sequence>
<feature type="signal peptide" evidence="1">
    <location>
        <begin position="1"/>
        <end position="24"/>
    </location>
</feature>
<dbReference type="PANTHER" id="PTHR31528:SF3">
    <property type="entry name" value="THIAMINE BIOSYNTHESIS PROTEIN HI_0357-RELATED"/>
    <property type="match status" value="1"/>
</dbReference>
<dbReference type="InterPro" id="IPR015168">
    <property type="entry name" value="SsuA/THI5"/>
</dbReference>
<feature type="domain" description="SsuA/THI5-like" evidence="2">
    <location>
        <begin position="41"/>
        <end position="252"/>
    </location>
</feature>
<evidence type="ECO:0000313" key="3">
    <source>
        <dbReference type="EMBL" id="ODN41877.1"/>
    </source>
</evidence>
<feature type="chain" id="PRO_5045382684" description="SsuA/THI5-like domain-containing protein" evidence="1">
    <location>
        <begin position="25"/>
        <end position="311"/>
    </location>
</feature>
<comment type="caution">
    <text evidence="3">The sequence shown here is derived from an EMBL/GenBank/DDBJ whole genome shotgun (WGS) entry which is preliminary data.</text>
</comment>
<accession>A0ABX2ZZ35</accession>
<dbReference type="SUPFAM" id="SSF53850">
    <property type="entry name" value="Periplasmic binding protein-like II"/>
    <property type="match status" value="1"/>
</dbReference>